<dbReference type="EMBL" id="AZFK01000018">
    <property type="protein sequence ID" value="KRL91608.1"/>
    <property type="molecule type" value="Genomic_DNA"/>
</dbReference>
<sequence>MKYKEFKKAIKDLDLGLKVRSSDDYYGMDFVLFIAWEEDESDAFAVIKKYEPASFSMEPDRMWMTDDADKRAEFARIVTEFATTPIEEREYGAKTREPRYQVHLGDDLNLINYGDYGDLYTLGLDFARDEDTKSLWSEQEVVMAMKEMPNLAWHQCLIDTKKEKKKLNKN</sequence>
<proteinExistence type="predicted"/>
<evidence type="ECO:0000313" key="1">
    <source>
        <dbReference type="EMBL" id="KRL91608.1"/>
    </source>
</evidence>
<dbReference type="Proteomes" id="UP000050816">
    <property type="component" value="Unassembled WGS sequence"/>
</dbReference>
<dbReference type="PATRIC" id="fig|1423760.3.peg.1060"/>
<gene>
    <name evidence="1" type="ORF">FC43_GL001023</name>
</gene>
<dbReference type="RefSeq" id="WP_056953936.1">
    <property type="nucleotide sequence ID" value="NZ_AZFK01000018.1"/>
</dbReference>
<protein>
    <submittedName>
        <fullName evidence="1">Uncharacterized protein</fullName>
    </submittedName>
</protein>
<reference evidence="1 2" key="1">
    <citation type="journal article" date="2015" name="Genome Announc.">
        <title>Expanding the biotechnology potential of lactobacilli through comparative genomics of 213 strains and associated genera.</title>
        <authorList>
            <person name="Sun Z."/>
            <person name="Harris H.M."/>
            <person name="McCann A."/>
            <person name="Guo C."/>
            <person name="Argimon S."/>
            <person name="Zhang W."/>
            <person name="Yang X."/>
            <person name="Jeffery I.B."/>
            <person name="Cooney J.C."/>
            <person name="Kagawa T.F."/>
            <person name="Liu W."/>
            <person name="Song Y."/>
            <person name="Salvetti E."/>
            <person name="Wrobel A."/>
            <person name="Rasinkangas P."/>
            <person name="Parkhill J."/>
            <person name="Rea M.C."/>
            <person name="O'Sullivan O."/>
            <person name="Ritari J."/>
            <person name="Douillard F.P."/>
            <person name="Paul Ross R."/>
            <person name="Yang R."/>
            <person name="Briner A.E."/>
            <person name="Felis G.E."/>
            <person name="de Vos W.M."/>
            <person name="Barrangou R."/>
            <person name="Klaenhammer T.R."/>
            <person name="Caufield P.W."/>
            <person name="Cui Y."/>
            <person name="Zhang H."/>
            <person name="O'Toole P.W."/>
        </authorList>
    </citation>
    <scope>NUCLEOTIDE SEQUENCE [LARGE SCALE GENOMIC DNA]</scope>
    <source>
        <strain evidence="1 2">DSM 15946</strain>
    </source>
</reference>
<organism evidence="1 2">
    <name type="scientific">Limosilactobacillus ingluviei DSM 15946</name>
    <dbReference type="NCBI Taxonomy" id="1423760"/>
    <lineage>
        <taxon>Bacteria</taxon>
        <taxon>Bacillati</taxon>
        <taxon>Bacillota</taxon>
        <taxon>Bacilli</taxon>
        <taxon>Lactobacillales</taxon>
        <taxon>Lactobacillaceae</taxon>
        <taxon>Limosilactobacillus</taxon>
    </lineage>
</organism>
<dbReference type="AlphaFoldDB" id="A0A0R1UK65"/>
<evidence type="ECO:0000313" key="2">
    <source>
        <dbReference type="Proteomes" id="UP000050816"/>
    </source>
</evidence>
<name>A0A0R1UK65_9LACO</name>
<comment type="caution">
    <text evidence="1">The sequence shown here is derived from an EMBL/GenBank/DDBJ whole genome shotgun (WGS) entry which is preliminary data.</text>
</comment>
<accession>A0A0R1UK65</accession>